<dbReference type="GO" id="GO:0004386">
    <property type="term" value="F:helicase activity"/>
    <property type="evidence" value="ECO:0007669"/>
    <property type="project" value="UniProtKB-KW"/>
</dbReference>
<dbReference type="SUPFAM" id="SSF89550">
    <property type="entry name" value="PHP domain-like"/>
    <property type="match status" value="1"/>
</dbReference>
<dbReference type="Gene3D" id="3.20.20.140">
    <property type="entry name" value="Metal-dependent hydrolases"/>
    <property type="match status" value="1"/>
</dbReference>
<dbReference type="EMBL" id="QMPZ01000010">
    <property type="protein sequence ID" value="RLE10362.1"/>
    <property type="molecule type" value="Genomic_DNA"/>
</dbReference>
<gene>
    <name evidence="1" type="ORF">DRJ00_01670</name>
</gene>
<evidence type="ECO:0000313" key="2">
    <source>
        <dbReference type="Proteomes" id="UP000279422"/>
    </source>
</evidence>
<dbReference type="PANTHER" id="PTHR40084">
    <property type="entry name" value="PHOSPHOHYDROLASE, PHP FAMILY"/>
    <property type="match status" value="1"/>
</dbReference>
<name>A0A497E5E0_UNCAE</name>
<sequence length="410" mass="46841">MAFIADFHIHSLYSRATSRDMDVEHIDKAAKLKGIDLVGTGDFTHPVWLNELKQKLIPQEDGLYRYGKTLFILTAEVNNVFYQEGSIRKIHNIIFAPDLYVVEKINHRLERFGDLQSDGRPTLKLAASDLVELVMEVSEEAFVVPAHIWTPWFSLLGANFGFNSVEECFGKYTKYIWALETGLSSDPPMNWRVSSLDRFTLISNSDAHSPSKLGREANVFSQRLGYKEIKEVLRRKDRKKFLYTIEFFPQEGKYHYDGHRRCGVCLSPKESKKYNNICPKCGEKLTIGVMHRVEALADREEGFVPTENISFRHLVPLAEIIAEVLNQGVDTKGVEERYRRLVHRLGGELKVLLEVPEDELSLAASPEIVEGIMRVREGKVRVRCGYDGVYGKVSILDRKKEKGEGQLSLF</sequence>
<dbReference type="CDD" id="cd19067">
    <property type="entry name" value="PfuEndoQ-like"/>
    <property type="match status" value="1"/>
</dbReference>
<keyword evidence="1" id="KW-0347">Helicase</keyword>
<dbReference type="PANTHER" id="PTHR40084:SF1">
    <property type="entry name" value="PHOSPHOTRANSFERASE"/>
    <property type="match status" value="1"/>
</dbReference>
<comment type="caution">
    <text evidence="1">The sequence shown here is derived from an EMBL/GenBank/DDBJ whole genome shotgun (WGS) entry which is preliminary data.</text>
</comment>
<accession>A0A497E5E0</accession>
<dbReference type="Proteomes" id="UP000279422">
    <property type="component" value="Unassembled WGS sequence"/>
</dbReference>
<organism evidence="1 2">
    <name type="scientific">Aerophobetes bacterium</name>
    <dbReference type="NCBI Taxonomy" id="2030807"/>
    <lineage>
        <taxon>Bacteria</taxon>
        <taxon>Candidatus Aerophobota</taxon>
    </lineage>
</organism>
<keyword evidence="1" id="KW-0067">ATP-binding</keyword>
<dbReference type="InterPro" id="IPR016195">
    <property type="entry name" value="Pol/histidinol_Pase-like"/>
</dbReference>
<keyword evidence="1" id="KW-0547">Nucleotide-binding</keyword>
<dbReference type="AlphaFoldDB" id="A0A497E5E0"/>
<protein>
    <submittedName>
        <fullName evidence="1">DNA helicase UvrD</fullName>
    </submittedName>
</protein>
<reference evidence="1 2" key="1">
    <citation type="submission" date="2018-06" db="EMBL/GenBank/DDBJ databases">
        <title>Extensive metabolic versatility and redundancy in microbially diverse, dynamic hydrothermal sediments.</title>
        <authorList>
            <person name="Dombrowski N."/>
            <person name="Teske A."/>
            <person name="Baker B.J."/>
        </authorList>
    </citation>
    <scope>NUCLEOTIDE SEQUENCE [LARGE SCALE GENOMIC DNA]</scope>
    <source>
        <strain evidence="1">B47_G16</strain>
    </source>
</reference>
<keyword evidence="1" id="KW-0378">Hydrolase</keyword>
<proteinExistence type="predicted"/>
<evidence type="ECO:0000313" key="1">
    <source>
        <dbReference type="EMBL" id="RLE10362.1"/>
    </source>
</evidence>